<gene>
    <name evidence="2" type="ORF">CGL51_13545</name>
    <name evidence="3" type="ORF">CGL52_13710</name>
</gene>
<dbReference type="Proteomes" id="UP000257123">
    <property type="component" value="Unassembled WGS sequence"/>
</dbReference>
<dbReference type="GO" id="GO:0016539">
    <property type="term" value="P:intein-mediated protein splicing"/>
    <property type="evidence" value="ECO:0007669"/>
    <property type="project" value="InterPro"/>
</dbReference>
<dbReference type="PRINTS" id="PR00379">
    <property type="entry name" value="INTEIN"/>
</dbReference>
<evidence type="ECO:0000313" key="4">
    <source>
        <dbReference type="Proteomes" id="UP000256877"/>
    </source>
</evidence>
<organism evidence="3 4">
    <name type="scientific">Pyrobaculum aerophilum</name>
    <dbReference type="NCBI Taxonomy" id="13773"/>
    <lineage>
        <taxon>Archaea</taxon>
        <taxon>Thermoproteota</taxon>
        <taxon>Thermoprotei</taxon>
        <taxon>Thermoproteales</taxon>
        <taxon>Thermoproteaceae</taxon>
        <taxon>Pyrobaculum</taxon>
    </lineage>
</organism>
<dbReference type="InterPro" id="IPR027434">
    <property type="entry name" value="Homing_endonucl"/>
</dbReference>
<dbReference type="SUPFAM" id="SSF55608">
    <property type="entry name" value="Homing endonucleases"/>
    <property type="match status" value="2"/>
</dbReference>
<dbReference type="InterPro" id="IPR004860">
    <property type="entry name" value="LAGLIDADG_dom"/>
</dbReference>
<dbReference type="Gene3D" id="3.10.28.10">
    <property type="entry name" value="Homing endonucleases"/>
    <property type="match status" value="1"/>
</dbReference>
<reference evidence="4 5" key="1">
    <citation type="submission" date="2017-07" db="EMBL/GenBank/DDBJ databases">
        <title>Draft genome sequence of aerobic hyperthermophilic archaea, Pyrobaculum aerophilum YKB31 and YKB32.</title>
        <authorList>
            <person name="Mochizuki T."/>
            <person name="Berliner A.J."/>
            <person name="Yoshida-Takashima Y."/>
            <person name="Takaki Y."/>
            <person name="Nunoura T."/>
            <person name="Takai K."/>
        </authorList>
    </citation>
    <scope>NUCLEOTIDE SEQUENCE [LARGE SCALE GENOMIC DNA]</scope>
    <source>
        <strain evidence="2 5">YKB31</strain>
        <strain evidence="3 4">YKB32</strain>
    </source>
</reference>
<evidence type="ECO:0000313" key="5">
    <source>
        <dbReference type="Proteomes" id="UP000257123"/>
    </source>
</evidence>
<protein>
    <recommendedName>
        <fullName evidence="1">DOD-type homing endonuclease domain-containing protein</fullName>
    </recommendedName>
</protein>
<evidence type="ECO:0000313" key="3">
    <source>
        <dbReference type="EMBL" id="RFA94948.1"/>
    </source>
</evidence>
<evidence type="ECO:0000313" key="2">
    <source>
        <dbReference type="EMBL" id="RFA93062.1"/>
    </source>
</evidence>
<dbReference type="Proteomes" id="UP000256877">
    <property type="component" value="Unassembled WGS sequence"/>
</dbReference>
<dbReference type="AlphaFoldDB" id="A0A371QX69"/>
<accession>A0A371QX69</accession>
<feature type="domain" description="DOD-type homing endonuclease" evidence="1">
    <location>
        <begin position="7"/>
        <end position="135"/>
    </location>
</feature>
<dbReference type="Pfam" id="PF14528">
    <property type="entry name" value="LAGLIDADG_3"/>
    <property type="match status" value="2"/>
</dbReference>
<dbReference type="InterPro" id="IPR004042">
    <property type="entry name" value="Intein_endonuc_central"/>
</dbReference>
<dbReference type="GO" id="GO:0004519">
    <property type="term" value="F:endonuclease activity"/>
    <property type="evidence" value="ECO:0007669"/>
    <property type="project" value="InterPro"/>
</dbReference>
<dbReference type="EMBL" id="NMUF01000069">
    <property type="protein sequence ID" value="RFA94948.1"/>
    <property type="molecule type" value="Genomic_DNA"/>
</dbReference>
<dbReference type="PROSITE" id="PS50819">
    <property type="entry name" value="INTEIN_ENDONUCLEASE"/>
    <property type="match status" value="1"/>
</dbReference>
<dbReference type="InterPro" id="IPR006142">
    <property type="entry name" value="INTEIN"/>
</dbReference>
<comment type="caution">
    <text evidence="3">The sequence shown here is derived from an EMBL/GenBank/DDBJ whole genome shotgun (WGS) entry which is preliminary data.</text>
</comment>
<evidence type="ECO:0000259" key="1">
    <source>
        <dbReference type="PROSITE" id="PS50819"/>
    </source>
</evidence>
<dbReference type="EMBL" id="NMUE01000071">
    <property type="protein sequence ID" value="RFA93062.1"/>
    <property type="molecule type" value="Genomic_DNA"/>
</dbReference>
<proteinExistence type="predicted"/>
<name>A0A371QX69_9CREN</name>
<sequence>MNWLDYLAGYVLGDGYLYHYAKEGKYFIRMADRDEVFLRHLQKQIYENLGYKGHIYRLGRKNAWVLEYSNKKLYTALSEKIPILLNDPTREFVAGIIDAEGSLQIPKKGSIRLVVVNTNTAILNAVKKILAEIGIMTAVKLYGRKKENERQRYRLIIYGKRNVEKVLKTLPLQHPKFHKPF</sequence>